<protein>
    <submittedName>
        <fullName evidence="5">Acylase</fullName>
    </submittedName>
</protein>
<dbReference type="RefSeq" id="WP_407348310.1">
    <property type="nucleotide sequence ID" value="NZ_CP136864.1"/>
</dbReference>
<dbReference type="InterPro" id="IPR043146">
    <property type="entry name" value="Penicillin_amidase_N_B-knob"/>
</dbReference>
<evidence type="ECO:0000256" key="1">
    <source>
        <dbReference type="ARBA" id="ARBA00006586"/>
    </source>
</evidence>
<keyword evidence="6" id="KW-1185">Reference proteome</keyword>
<organism evidence="5 6">
    <name type="scientific">Congregibacter variabilis</name>
    <dbReference type="NCBI Taxonomy" id="3081200"/>
    <lineage>
        <taxon>Bacteria</taxon>
        <taxon>Pseudomonadati</taxon>
        <taxon>Pseudomonadota</taxon>
        <taxon>Gammaproteobacteria</taxon>
        <taxon>Cellvibrionales</taxon>
        <taxon>Halieaceae</taxon>
        <taxon>Congregibacter</taxon>
    </lineage>
</organism>
<dbReference type="InterPro" id="IPR014395">
    <property type="entry name" value="Pen/GL7ACA/AHL_acylase"/>
</dbReference>
<dbReference type="InterPro" id="IPR043147">
    <property type="entry name" value="Penicillin_amidase_A-knob"/>
</dbReference>
<accession>A0ABZ0I3P2</accession>
<keyword evidence="3" id="KW-0378">Hydrolase</keyword>
<evidence type="ECO:0000256" key="2">
    <source>
        <dbReference type="ARBA" id="ARBA00022729"/>
    </source>
</evidence>
<dbReference type="Proteomes" id="UP001626537">
    <property type="component" value="Chromosome"/>
</dbReference>
<dbReference type="Gene3D" id="1.10.439.10">
    <property type="entry name" value="Penicillin Amidohydrolase, domain 1"/>
    <property type="match status" value="1"/>
</dbReference>
<dbReference type="Pfam" id="PF01804">
    <property type="entry name" value="Penicil_amidase"/>
    <property type="match status" value="1"/>
</dbReference>
<dbReference type="CDD" id="cd01936">
    <property type="entry name" value="Ntn_CA"/>
    <property type="match status" value="1"/>
</dbReference>
<keyword evidence="4" id="KW-0865">Zymogen</keyword>
<dbReference type="PANTHER" id="PTHR34218:SF3">
    <property type="entry name" value="ACYL-HOMOSERINE LACTONE ACYLASE PVDQ"/>
    <property type="match status" value="1"/>
</dbReference>
<evidence type="ECO:0000313" key="6">
    <source>
        <dbReference type="Proteomes" id="UP001626537"/>
    </source>
</evidence>
<dbReference type="InterPro" id="IPR002692">
    <property type="entry name" value="S45"/>
</dbReference>
<sequence length="864" mass="94953">MPRKTRPLTARLSDLRGNTNVSLSHGFRVAALFVLPALFAGSAAASVDRPDASDLLEYAQDMQSSRFDSVAYQTLARQISTLPYAQQQRRVFDWVDAQERYEVTVRKGPYGVPHIQANDYGALGYGEAYAAAEDHLCNIALEIVKARGESSRYLGPGVKQSNIALDAVVRGLNLRGQARVALDAQDREVRSWLAGYTAGFNRYLREHAGARNSSWCSGADWLREASPLDLMTRMVIAAQTLPRMSAAIAGVKAPNADPETASLTDQSMQLAALDAAALEGMGSNGWALGSEYTENGRGMLLANPHYPWYGESRFWEKHLTIPGKVNIYGAQLLGSPGVAIGFNSALGWTHTVSASQRLVLYRLTLDPNNPLRYRYGDQWLDLEPRSIEIPVAGENGSINTHTHTIYTSIHGPLLTMPGMAWDEKYAYAARDANVGNHSLLAQWKAMGEASSLDDFIEAHRQYNAMPWVNTIATSEDGRALYLDNSTVGNLSKDAEAQWRDSLKEDPLAAQLYAGRRMLLLDGSDPENSWIDDPSVPIAGTVPFENRPKIERKDYVFNSNDSYWLSSPREPLAGYSVLYGPTESARSLRTRMNIRMLENQYGDAGDDGRFNIHEIQRALFGNRGLSAELLLPELIDSCRSAGADLADACAVLEAYDGSLNLDSPGAPLFREWITRYDRLDTVNAGKLFDEDFDVERPAMTPSGLGETEFAVQSLRDAMAVLETAGLPLDATLRDSQFAWRAGKAIPVHGGNGFEGVANLQMSGNPSASPISGIKAEKVADSRYLTKDGYAVVHGSSFIYTLGFDDEGPVAEALLSYSQSGNPNSRHFRDQTSLYAEKKWRQVAFQEDDVAQSVRSIRILRSSDTR</sequence>
<dbReference type="PANTHER" id="PTHR34218">
    <property type="entry name" value="PEPTIDASE S45 PENICILLIN AMIDASE"/>
    <property type="match status" value="1"/>
</dbReference>
<dbReference type="Gene3D" id="3.60.20.10">
    <property type="entry name" value="Glutamine Phosphoribosylpyrophosphate, subunit 1, domain 1"/>
    <property type="match status" value="1"/>
</dbReference>
<evidence type="ECO:0000256" key="4">
    <source>
        <dbReference type="ARBA" id="ARBA00023145"/>
    </source>
</evidence>
<dbReference type="EMBL" id="CP136864">
    <property type="protein sequence ID" value="WOJ93666.1"/>
    <property type="molecule type" value="Genomic_DNA"/>
</dbReference>
<evidence type="ECO:0000313" key="5">
    <source>
        <dbReference type="EMBL" id="WOJ93666.1"/>
    </source>
</evidence>
<keyword evidence="2" id="KW-0732">Signal</keyword>
<dbReference type="Gene3D" id="1.10.1400.10">
    <property type="match status" value="1"/>
</dbReference>
<name>A0ABZ0I3P2_9GAMM</name>
<dbReference type="PIRSF" id="PIRSF001227">
    <property type="entry name" value="Pen_acylase"/>
    <property type="match status" value="1"/>
</dbReference>
<gene>
    <name evidence="5" type="ORF">R0135_00515</name>
</gene>
<comment type="similarity">
    <text evidence="1">Belongs to the peptidase S45 family.</text>
</comment>
<reference evidence="5 6" key="1">
    <citation type="submission" date="2023-10" db="EMBL/GenBank/DDBJ databases">
        <title>Two novel species belonging to the OM43/NOR5 clade.</title>
        <authorList>
            <person name="Park M."/>
        </authorList>
    </citation>
    <scope>NUCLEOTIDE SEQUENCE [LARGE SCALE GENOMIC DNA]</scope>
    <source>
        <strain evidence="5 6">IMCC43200</strain>
    </source>
</reference>
<dbReference type="InterPro" id="IPR023343">
    <property type="entry name" value="Penicillin_amidase_dom1"/>
</dbReference>
<proteinExistence type="inferred from homology"/>
<dbReference type="InterPro" id="IPR029055">
    <property type="entry name" value="Ntn_hydrolases_N"/>
</dbReference>
<dbReference type="Gene3D" id="2.30.120.10">
    <property type="match status" value="1"/>
</dbReference>
<dbReference type="SUPFAM" id="SSF56235">
    <property type="entry name" value="N-terminal nucleophile aminohydrolases (Ntn hydrolases)"/>
    <property type="match status" value="1"/>
</dbReference>
<evidence type="ECO:0000256" key="3">
    <source>
        <dbReference type="ARBA" id="ARBA00022801"/>
    </source>
</evidence>